<dbReference type="InterPro" id="IPR026444">
    <property type="entry name" value="Secre_tail"/>
</dbReference>
<dbReference type="PANTHER" id="PTHR47466:SF1">
    <property type="entry name" value="METALLOPROTEASE MEP1 (AFU_ORTHOLOGUE AFUA_1G07730)-RELATED"/>
    <property type="match status" value="1"/>
</dbReference>
<dbReference type="RefSeq" id="WP_348737014.1">
    <property type="nucleotide sequence ID" value="NZ_CAXJRC010000004.1"/>
</dbReference>
<dbReference type="PANTHER" id="PTHR47466">
    <property type="match status" value="1"/>
</dbReference>
<dbReference type="InterPro" id="IPR022409">
    <property type="entry name" value="PKD/Chitinase_dom"/>
</dbReference>
<evidence type="ECO:0000256" key="8">
    <source>
        <dbReference type="ARBA" id="ARBA00023157"/>
    </source>
</evidence>
<dbReference type="Gene3D" id="3.40.390.10">
    <property type="entry name" value="Collagenase (Catalytic Domain)"/>
    <property type="match status" value="1"/>
</dbReference>
<dbReference type="SUPFAM" id="SSF49299">
    <property type="entry name" value="PKD domain"/>
    <property type="match status" value="1"/>
</dbReference>
<dbReference type="SUPFAM" id="SSF55486">
    <property type="entry name" value="Metalloproteases ('zincins'), catalytic domain"/>
    <property type="match status" value="1"/>
</dbReference>
<evidence type="ECO:0000313" key="12">
    <source>
        <dbReference type="Proteomes" id="UP001497602"/>
    </source>
</evidence>
<comment type="caution">
    <text evidence="11">The sequence shown here is derived from an EMBL/GenBank/DDBJ whole genome shotgun (WGS) entry which is preliminary data.</text>
</comment>
<dbReference type="Pfam" id="PF18911">
    <property type="entry name" value="PKD_4"/>
    <property type="match status" value="1"/>
</dbReference>
<evidence type="ECO:0000313" key="11">
    <source>
        <dbReference type="EMBL" id="CAL2105193.1"/>
    </source>
</evidence>
<keyword evidence="8" id="KW-1015">Disulfide bond</keyword>
<keyword evidence="12" id="KW-1185">Reference proteome</keyword>
<evidence type="ECO:0000256" key="7">
    <source>
        <dbReference type="ARBA" id="ARBA00023049"/>
    </source>
</evidence>
<dbReference type="SMART" id="SM00089">
    <property type="entry name" value="PKD"/>
    <property type="match status" value="1"/>
</dbReference>
<dbReference type="InterPro" id="IPR038081">
    <property type="entry name" value="CalX-like_sf"/>
</dbReference>
<dbReference type="Gene3D" id="2.60.40.2030">
    <property type="match status" value="1"/>
</dbReference>
<dbReference type="InterPro" id="IPR045474">
    <property type="entry name" value="GEVED"/>
</dbReference>
<keyword evidence="7" id="KW-0482">Metalloprotease</keyword>
<dbReference type="InterPro" id="IPR013783">
    <property type="entry name" value="Ig-like_fold"/>
</dbReference>
<dbReference type="Gene3D" id="2.60.40.10">
    <property type="entry name" value="Immunoglobulins"/>
    <property type="match status" value="1"/>
</dbReference>
<keyword evidence="5" id="KW-0378">Hydrolase</keyword>
<evidence type="ECO:0000256" key="9">
    <source>
        <dbReference type="SAM" id="SignalP"/>
    </source>
</evidence>
<evidence type="ECO:0000256" key="5">
    <source>
        <dbReference type="ARBA" id="ARBA00022801"/>
    </source>
</evidence>
<evidence type="ECO:0000256" key="6">
    <source>
        <dbReference type="ARBA" id="ARBA00022833"/>
    </source>
</evidence>
<keyword evidence="6" id="KW-0862">Zinc</keyword>
<gene>
    <name evidence="11" type="ORF">T190115A13A_130068</name>
</gene>
<protein>
    <submittedName>
        <fullName evidence="11">T9SS type A sorting domain-containing protein</fullName>
    </submittedName>
</protein>
<accession>A0ABP1F9J8</accession>
<feature type="chain" id="PRO_5045116233" evidence="9">
    <location>
        <begin position="28"/>
        <end position="1357"/>
    </location>
</feature>
<evidence type="ECO:0000256" key="2">
    <source>
        <dbReference type="ARBA" id="ARBA00022670"/>
    </source>
</evidence>
<dbReference type="EMBL" id="CAXJRC010000004">
    <property type="protein sequence ID" value="CAL2105193.1"/>
    <property type="molecule type" value="Genomic_DNA"/>
</dbReference>
<evidence type="ECO:0000259" key="10">
    <source>
        <dbReference type="PROSITE" id="PS50093"/>
    </source>
</evidence>
<dbReference type="Proteomes" id="UP001497602">
    <property type="component" value="Unassembled WGS sequence"/>
</dbReference>
<dbReference type="PROSITE" id="PS50093">
    <property type="entry name" value="PKD"/>
    <property type="match status" value="1"/>
</dbReference>
<proteinExistence type="inferred from homology"/>
<dbReference type="InterPro" id="IPR008754">
    <property type="entry name" value="Peptidase_M43"/>
</dbReference>
<feature type="domain" description="PKD" evidence="10">
    <location>
        <begin position="617"/>
        <end position="702"/>
    </location>
</feature>
<sequence length="1357" mass="150137">MTLLKKERLIRLLIVSSLALSSWVAKSQEFKKTTCGIDQAMDALHKAKPNSKLELFQLRQQTKSLLHNKSKAKSYVVPVVVHVFGNTFNGGSKVTLDIVKEALKLTNEDFQGLNADYTTIDAPFDAIKQPLDITFKLAQLDPDGNPTTGVVFYDKASGMGNYGSPIVKQVAWDNYKYCNIYITRDLYDDGDHYNSGVAWYPSKGMSDENIARIVYNGSYLGTNTNENFRSVFTHEFGHYLDLPHTFDKGVCNNDPNDGDGVADTPSQKNHSAGTQCNVIKNCLNQEINNENFMDYTDCYKMFTKGQVDRMVNALENSVTRNTLWTDENLIATGLSQDLGARVTASSNVFEERFLNDGAIEKSIEINCIDCNFTKSSGNYTLDTDYSIDNIPSGMTAKLEAVSNNKATLTLEGNATNHEATNSVSNLTLNFLNPMISGGASQLYNQNLKFKVNFKDTYTEYCNINIRYATYTHITKVDFNGVVNETAYEGTTDNTSKIKFKTKQGQTYPLSITTNKGKGGNGDNLRIQVWFDWNKDFIYDDSELVKTHSYGNAQADADGNYTYTTDITIPSDISLGDTAFRVLAHYVQGNEGDTACSTIDSGESEDYGITVLDQDTPFTVDFYGTPTDVNFSDEVNFSDTSVADNGDNINAWKWTFEGGTPSTSTERNPKGILFKEAGKYDVTLEVTTATGATKTLTKTDYITSKLLYCDSSPNFGTYFNVNKVQIATINHEPFKSNSYSYYDTVTTNLTVGQTYPITIKTEKGNGGNGDVNRVRVWADWNFDSQFSQDELMISREVKASDYNSNDEFEFTDNITVPNNAAIGKKVALRIIGHYVDGKGGETACGSYDSGNTSDYGINIVDGSGNESPKISTISSAVALEGTDLEHTVTLTNTTSKEETYPLSITDETATKGDDFGVATFSNGVTYNGVNIIVPANIASFKITIPTIDDSDVESNESYTIKSGSITASGVITDNDSDTNPSDYCIASTTRDDSYITKVTYGTVENSSEHEGYSDYSNMSDTFEPETTFTLTIETKMNTWTYNAVGAWIDWNDNKQFEESEKVFSAFRGGPYVADITVPKDAVTGKSLRMRIRKGYGSEDKITPCGEDSYFGEVEDYSIIVSSDTTPIEYCTASTVRDDSHITNVSFGNISNASEHQPYSDYTSMSDTFTIGETFTLNITTKNDHWTYNAIGAWIDWNNNGQFEETERVYKLYGAGPYSSDIAVPSNAITDKSLRMRVRMAYGSDYVEPCGEDNYFGEVEDYSILISGATAGISYPDNTFNQVSVYPIPSKDVLYLETSSPETMNIHILDIKGKTVYKTTKNPTSNKVNLSLKQLPNGIYFMRGTQKGKVSYKKIIIAK</sequence>
<dbReference type="InterPro" id="IPR024079">
    <property type="entry name" value="MetalloPept_cat_dom_sf"/>
</dbReference>
<keyword evidence="4 9" id="KW-0732">Signal</keyword>
<dbReference type="Pfam" id="PF05572">
    <property type="entry name" value="Peptidase_M43"/>
    <property type="match status" value="1"/>
</dbReference>
<keyword evidence="2" id="KW-0645">Protease</keyword>
<feature type="signal peptide" evidence="9">
    <location>
        <begin position="1"/>
        <end position="27"/>
    </location>
</feature>
<dbReference type="Pfam" id="PF18962">
    <property type="entry name" value="Por_Secre_tail"/>
    <property type="match status" value="1"/>
</dbReference>
<evidence type="ECO:0000256" key="3">
    <source>
        <dbReference type="ARBA" id="ARBA00022723"/>
    </source>
</evidence>
<comment type="similarity">
    <text evidence="1">Belongs to the peptidase M43B family.</text>
</comment>
<evidence type="ECO:0000256" key="4">
    <source>
        <dbReference type="ARBA" id="ARBA00022729"/>
    </source>
</evidence>
<dbReference type="NCBIfam" id="TIGR04183">
    <property type="entry name" value="Por_Secre_tail"/>
    <property type="match status" value="1"/>
</dbReference>
<evidence type="ECO:0000256" key="1">
    <source>
        <dbReference type="ARBA" id="ARBA00008721"/>
    </source>
</evidence>
<name>A0ABP1F9J8_9FLAO</name>
<dbReference type="Pfam" id="PF20009">
    <property type="entry name" value="GEVED"/>
    <property type="match status" value="4"/>
</dbReference>
<dbReference type="InterPro" id="IPR035986">
    <property type="entry name" value="PKD_dom_sf"/>
</dbReference>
<dbReference type="InterPro" id="IPR000601">
    <property type="entry name" value="PKD_dom"/>
</dbReference>
<keyword evidence="3" id="KW-0479">Metal-binding</keyword>
<reference evidence="11 12" key="1">
    <citation type="submission" date="2024-05" db="EMBL/GenBank/DDBJ databases">
        <authorList>
            <person name="Duchaud E."/>
        </authorList>
    </citation>
    <scope>NUCLEOTIDE SEQUENCE [LARGE SCALE GENOMIC DNA]</scope>
    <source>
        <strain evidence="11">Ena-SAMPLE-TAB-13-05-2024-13:56:06:370-140305</strain>
    </source>
</reference>
<dbReference type="SUPFAM" id="SSF141072">
    <property type="entry name" value="CalX-like"/>
    <property type="match status" value="1"/>
</dbReference>
<organism evidence="11 12">
    <name type="scientific">Tenacibaculum vairaonense</name>
    <dbReference type="NCBI Taxonomy" id="3137860"/>
    <lineage>
        <taxon>Bacteria</taxon>
        <taxon>Pseudomonadati</taxon>
        <taxon>Bacteroidota</taxon>
        <taxon>Flavobacteriia</taxon>
        <taxon>Flavobacteriales</taxon>
        <taxon>Flavobacteriaceae</taxon>
        <taxon>Tenacibaculum</taxon>
    </lineage>
</organism>